<protein>
    <submittedName>
        <fullName evidence="1">Uncharacterized protein</fullName>
    </submittedName>
</protein>
<gene>
    <name evidence="1" type="ORF">METZ01_LOCUS71655</name>
</gene>
<dbReference type="AlphaFoldDB" id="A0A381TTJ1"/>
<dbReference type="PROSITE" id="PS51257">
    <property type="entry name" value="PROKAR_LIPOPROTEIN"/>
    <property type="match status" value="1"/>
</dbReference>
<accession>A0A381TTJ1</accession>
<name>A0A381TTJ1_9ZZZZ</name>
<dbReference type="EMBL" id="UINC01005062">
    <property type="protein sequence ID" value="SVA18801.1"/>
    <property type="molecule type" value="Genomic_DNA"/>
</dbReference>
<organism evidence="1">
    <name type="scientific">marine metagenome</name>
    <dbReference type="NCBI Taxonomy" id="408172"/>
    <lineage>
        <taxon>unclassified sequences</taxon>
        <taxon>metagenomes</taxon>
        <taxon>ecological metagenomes</taxon>
    </lineage>
</organism>
<evidence type="ECO:0000313" key="1">
    <source>
        <dbReference type="EMBL" id="SVA18801.1"/>
    </source>
</evidence>
<sequence length="147" mass="16151">MKISYLTTFLSLLVFFTGCEDDNMDGPVASEAGTISGSIIFSGIWPDSGDVLLTIDIQYPPQGPPSGSRTIESNEPENNIYTYSFEDLPFGNYATITVTYWPSEYSSGGTYTLLGSYPNPLILPIQTYINLSEDSPEMIIDDIEATF</sequence>
<reference evidence="1" key="1">
    <citation type="submission" date="2018-05" db="EMBL/GenBank/DDBJ databases">
        <authorList>
            <person name="Lanie J.A."/>
            <person name="Ng W.-L."/>
            <person name="Kazmierczak K.M."/>
            <person name="Andrzejewski T.M."/>
            <person name="Davidsen T.M."/>
            <person name="Wayne K.J."/>
            <person name="Tettelin H."/>
            <person name="Glass J.I."/>
            <person name="Rusch D."/>
            <person name="Podicherti R."/>
            <person name="Tsui H.-C.T."/>
            <person name="Winkler M.E."/>
        </authorList>
    </citation>
    <scope>NUCLEOTIDE SEQUENCE</scope>
</reference>
<proteinExistence type="predicted"/>